<comment type="caution">
    <text evidence="3">The sequence shown here is derived from an EMBL/GenBank/DDBJ whole genome shotgun (WGS) entry which is preliminary data.</text>
</comment>
<keyword evidence="1" id="KW-1133">Transmembrane helix</keyword>
<gene>
    <name evidence="3" type="ORF">HMPREF3186_01401</name>
</gene>
<dbReference type="EMBL" id="LSDC01000097">
    <property type="protein sequence ID" value="KXB58395.1"/>
    <property type="molecule type" value="Genomic_DNA"/>
</dbReference>
<evidence type="ECO:0000259" key="2">
    <source>
        <dbReference type="Pfam" id="PF13273"/>
    </source>
</evidence>
<feature type="domain" description="DUF4064" evidence="2">
    <location>
        <begin position="5"/>
        <end position="117"/>
    </location>
</feature>
<proteinExistence type="predicted"/>
<dbReference type="InterPro" id="IPR025273">
    <property type="entry name" value="DUF4064"/>
</dbReference>
<feature type="transmembrane region" description="Helical" evidence="1">
    <location>
        <begin position="106"/>
        <end position="139"/>
    </location>
</feature>
<name>A0A133ZSI3_9BACL</name>
<dbReference type="STRING" id="1379.HMPREF3186_01401"/>
<accession>A0A133ZSI3</accession>
<dbReference type="Proteomes" id="UP000070355">
    <property type="component" value="Unassembled WGS sequence"/>
</dbReference>
<feature type="transmembrane region" description="Helical" evidence="1">
    <location>
        <begin position="12"/>
        <end position="32"/>
    </location>
</feature>
<organism evidence="3 4">
    <name type="scientific">Gemella haemolysans</name>
    <dbReference type="NCBI Taxonomy" id="1379"/>
    <lineage>
        <taxon>Bacteria</taxon>
        <taxon>Bacillati</taxon>
        <taxon>Bacillota</taxon>
        <taxon>Bacilli</taxon>
        <taxon>Bacillales</taxon>
        <taxon>Gemellaceae</taxon>
        <taxon>Gemella</taxon>
    </lineage>
</organism>
<keyword evidence="1" id="KW-0472">Membrane</keyword>
<dbReference type="PATRIC" id="fig|1379.3.peg.1385"/>
<feature type="transmembrane region" description="Helical" evidence="1">
    <location>
        <begin position="69"/>
        <end position="94"/>
    </location>
</feature>
<dbReference type="AlphaFoldDB" id="A0A133ZSI3"/>
<evidence type="ECO:0000313" key="3">
    <source>
        <dbReference type="EMBL" id="KXB58395.1"/>
    </source>
</evidence>
<protein>
    <recommendedName>
        <fullName evidence="2">DUF4064 domain-containing protein</fullName>
    </recommendedName>
</protein>
<dbReference type="OrthoDB" id="2991403at2"/>
<evidence type="ECO:0000313" key="4">
    <source>
        <dbReference type="Proteomes" id="UP000070355"/>
    </source>
</evidence>
<dbReference type="Pfam" id="PF13273">
    <property type="entry name" value="DUF4064"/>
    <property type="match status" value="1"/>
</dbReference>
<evidence type="ECO:0000256" key="1">
    <source>
        <dbReference type="SAM" id="Phobius"/>
    </source>
</evidence>
<reference evidence="4" key="1">
    <citation type="submission" date="2016-01" db="EMBL/GenBank/DDBJ databases">
        <authorList>
            <person name="Mitreva M."/>
            <person name="Pepin K.H."/>
            <person name="Mihindukulasuriya K.A."/>
            <person name="Fulton R."/>
            <person name="Fronick C."/>
            <person name="O'Laughlin M."/>
            <person name="Miner T."/>
            <person name="Herter B."/>
            <person name="Rosa B.A."/>
            <person name="Cordes M."/>
            <person name="Tomlinson C."/>
            <person name="Wollam A."/>
            <person name="Palsikar V.B."/>
            <person name="Mardis E.R."/>
            <person name="Wilson R.K."/>
        </authorList>
    </citation>
    <scope>NUCLEOTIDE SEQUENCE [LARGE SCALE GENOMIC DNA]</scope>
    <source>
        <strain evidence="4">DNF01167</strain>
    </source>
</reference>
<keyword evidence="1" id="KW-0812">Transmembrane</keyword>
<dbReference type="RefSeq" id="WP_060914498.1">
    <property type="nucleotide sequence ID" value="NZ_KQ959980.1"/>
</dbReference>
<sequence length="167" mass="18444">MKPFSRRIEKILAWIANVIMILVTGLLSLGAFSSQLATAFKQQEFEPILNNLLQDPGVASLLKSSGVDIVSLLVLLVKVYTVVAIVALVLAIIASFTMRARIVSGILFLLSAIVIGVMTVGILLPVYLLYFIVAVMLFVRRPPKNTGNEDFTQTTFDKPEIDRLEYM</sequence>